<dbReference type="EMBL" id="KB707090">
    <property type="protein sequence ID" value="EMR64337.1"/>
    <property type="molecule type" value="Genomic_DNA"/>
</dbReference>
<sequence length="611" mass="67641">MEFILFASLFPLISAQSPTATAPIIANQGPTARCYGWYAEPQGNAGPPISETQGCLDSSMYGRFTLGVYGWQYPSEWQTSPGYAGSVAGLSGSPLTVSLTNNAKNSDCGRALEVNLAYDYPSSGLYANVSTLDLAAYDSVMIEYDVYISSATTSTSDCRCVHAGQSICPSWWKSQLMTDIIFYQGPSGAQNLNAISVRNFDPQNNAFTSWTTGNGYRVQYTDHQIASVSGTRAHVKLDAKYLIRQYSNQLCQGGGVRGPIYMRAIQLVMKGTGTNMSVEITNVTANAFKYAPGTFTSSSVTPAPKKPIRGLPSEIDLPQDANVEYVKKQLAKASRISDFNRIGIFDPVSKKTLKDNNSLIREHVEVIKHGEILIKDLGPQIAWRTVYMVEYLGPLLFHPLFLGLRHYIYPPVYQLFKNSLPEPNPGSELSATQKIAFGMIVAHFIKRELETVFVHKFSANTMPAAFIIRNSFFYWVFAGVLGGLEVYAPFSPAAKAENMTINYAGLALYFFGEVANADVHYYLSTLRKPGETARKIPRGHGFNLVTCPNYMFEIIAWAGIILVTRSPSLTLFISIGTYFMWTWAWGKEKAYRKQFGDKYKKKRSVILPGIA</sequence>
<evidence type="ECO:0000259" key="11">
    <source>
        <dbReference type="Pfam" id="PF02544"/>
    </source>
</evidence>
<evidence type="ECO:0000313" key="12">
    <source>
        <dbReference type="EMBL" id="EMR64337.1"/>
    </source>
</evidence>
<feature type="transmembrane region" description="Helical" evidence="9">
    <location>
        <begin position="542"/>
        <end position="563"/>
    </location>
</feature>
<gene>
    <name evidence="12" type="ORF">UCREL1_8704</name>
</gene>
<dbReference type="PANTHER" id="PTHR10556:SF28">
    <property type="entry name" value="VERY-LONG-CHAIN ENOYL-COA REDUCTASE"/>
    <property type="match status" value="1"/>
</dbReference>
<dbReference type="PROSITE" id="PS50244">
    <property type="entry name" value="S5A_REDUCTASE"/>
    <property type="match status" value="1"/>
</dbReference>
<dbReference type="AlphaFoldDB" id="M7SJI6"/>
<keyword evidence="10" id="KW-0732">Signal</keyword>
<dbReference type="PANTHER" id="PTHR10556">
    <property type="entry name" value="3-OXO-5-ALPHA-STEROID 4-DEHYDROGENASE"/>
    <property type="match status" value="1"/>
</dbReference>
<keyword evidence="7" id="KW-0443">Lipid metabolism</keyword>
<dbReference type="Proteomes" id="UP000012174">
    <property type="component" value="Unassembled WGS sequence"/>
</dbReference>
<evidence type="ECO:0000256" key="5">
    <source>
        <dbReference type="ARBA" id="ARBA00022989"/>
    </source>
</evidence>
<dbReference type="HOGENOM" id="CLU_446900_0_0_1"/>
<evidence type="ECO:0000256" key="10">
    <source>
        <dbReference type="SAM" id="SignalP"/>
    </source>
</evidence>
<dbReference type="OrthoDB" id="540503at2759"/>
<dbReference type="InterPro" id="IPR039357">
    <property type="entry name" value="SRD5A/TECR"/>
</dbReference>
<name>M7SJI6_EUTLA</name>
<keyword evidence="8 9" id="KW-0472">Membrane</keyword>
<dbReference type="GO" id="GO:0042761">
    <property type="term" value="P:very long-chain fatty acid biosynthetic process"/>
    <property type="evidence" value="ECO:0007669"/>
    <property type="project" value="TreeGrafter"/>
</dbReference>
<keyword evidence="13" id="KW-1185">Reference proteome</keyword>
<dbReference type="GO" id="GO:0016627">
    <property type="term" value="F:oxidoreductase activity, acting on the CH-CH group of donors"/>
    <property type="evidence" value="ECO:0007669"/>
    <property type="project" value="InterPro"/>
</dbReference>
<keyword evidence="4 9" id="KW-0812">Transmembrane</keyword>
<keyword evidence="6" id="KW-0560">Oxidoreductase</keyword>
<evidence type="ECO:0000256" key="1">
    <source>
        <dbReference type="ARBA" id="ARBA00004141"/>
    </source>
</evidence>
<dbReference type="Pfam" id="PF02544">
    <property type="entry name" value="Steroid_dh"/>
    <property type="match status" value="1"/>
</dbReference>
<dbReference type="GO" id="GO:0016020">
    <property type="term" value="C:membrane"/>
    <property type="evidence" value="ECO:0007669"/>
    <property type="project" value="UniProtKB-SubCell"/>
</dbReference>
<feature type="signal peptide" evidence="10">
    <location>
        <begin position="1"/>
        <end position="15"/>
    </location>
</feature>
<organism evidence="12 13">
    <name type="scientific">Eutypa lata (strain UCR-EL1)</name>
    <name type="common">Grapevine dieback disease fungus</name>
    <name type="synonym">Eutypa armeniacae</name>
    <dbReference type="NCBI Taxonomy" id="1287681"/>
    <lineage>
        <taxon>Eukaryota</taxon>
        <taxon>Fungi</taxon>
        <taxon>Dikarya</taxon>
        <taxon>Ascomycota</taxon>
        <taxon>Pezizomycotina</taxon>
        <taxon>Sordariomycetes</taxon>
        <taxon>Xylariomycetidae</taxon>
        <taxon>Xylariales</taxon>
        <taxon>Diatrypaceae</taxon>
        <taxon>Eutypa</taxon>
    </lineage>
</organism>
<evidence type="ECO:0000256" key="6">
    <source>
        <dbReference type="ARBA" id="ARBA00023002"/>
    </source>
</evidence>
<evidence type="ECO:0000256" key="8">
    <source>
        <dbReference type="ARBA" id="ARBA00023136"/>
    </source>
</evidence>
<comment type="similarity">
    <text evidence="2">Belongs to the steroid 5-alpha reductase family.</text>
</comment>
<dbReference type="Gene3D" id="1.20.120.1630">
    <property type="match status" value="1"/>
</dbReference>
<protein>
    <submittedName>
        <fullName evidence="12">Putative 3-oxo-5-alpha-steroid 4-dehydrogenase protein</fullName>
    </submittedName>
</protein>
<dbReference type="eggNOG" id="KOG1639">
    <property type="taxonomic scope" value="Eukaryota"/>
</dbReference>
<accession>M7SJI6</accession>
<comment type="subcellular location">
    <subcellularLocation>
        <location evidence="1">Membrane</location>
        <topology evidence="1">Multi-pass membrane protein</topology>
    </subcellularLocation>
</comment>
<dbReference type="STRING" id="1287681.M7SJI6"/>
<evidence type="ECO:0000313" key="13">
    <source>
        <dbReference type="Proteomes" id="UP000012174"/>
    </source>
</evidence>
<dbReference type="KEGG" id="ela:UCREL1_8704"/>
<proteinExistence type="inferred from homology"/>
<feature type="domain" description="3-oxo-5-alpha-steroid 4-dehydrogenase C-terminal" evidence="11">
    <location>
        <begin position="461"/>
        <end position="610"/>
    </location>
</feature>
<feature type="chain" id="PRO_5012249204" evidence="10">
    <location>
        <begin position="16"/>
        <end position="611"/>
    </location>
</feature>
<evidence type="ECO:0000256" key="4">
    <source>
        <dbReference type="ARBA" id="ARBA00022692"/>
    </source>
</evidence>
<keyword evidence="3" id="KW-0444">Lipid biosynthesis</keyword>
<dbReference type="InterPro" id="IPR001104">
    <property type="entry name" value="3-oxo-5_a-steroid_4-DH_C"/>
</dbReference>
<feature type="transmembrane region" description="Helical" evidence="9">
    <location>
        <begin position="472"/>
        <end position="490"/>
    </location>
</feature>
<keyword evidence="5 9" id="KW-1133">Transmembrane helix</keyword>
<evidence type="ECO:0000256" key="2">
    <source>
        <dbReference type="ARBA" id="ARBA00007742"/>
    </source>
</evidence>
<evidence type="ECO:0000256" key="7">
    <source>
        <dbReference type="ARBA" id="ARBA00023098"/>
    </source>
</evidence>
<evidence type="ECO:0000256" key="9">
    <source>
        <dbReference type="SAM" id="Phobius"/>
    </source>
</evidence>
<reference evidence="13" key="1">
    <citation type="journal article" date="2013" name="Genome Announc.">
        <title>Draft genome sequence of the grapevine dieback fungus Eutypa lata UCR-EL1.</title>
        <authorList>
            <person name="Blanco-Ulate B."/>
            <person name="Rolshausen P.E."/>
            <person name="Cantu D."/>
        </authorList>
    </citation>
    <scope>NUCLEOTIDE SEQUENCE [LARGE SCALE GENOMIC DNA]</scope>
    <source>
        <strain evidence="13">UCR-EL1</strain>
    </source>
</reference>
<feature type="transmembrane region" description="Helical" evidence="9">
    <location>
        <begin position="569"/>
        <end position="586"/>
    </location>
</feature>
<evidence type="ECO:0000256" key="3">
    <source>
        <dbReference type="ARBA" id="ARBA00022516"/>
    </source>
</evidence>